<dbReference type="PANTHER" id="PTHR31896:SF43">
    <property type="entry name" value="PROTEIN ENHANCED PSEUDOMONAS SUSCEPTIBILITY 1"/>
    <property type="match status" value="1"/>
</dbReference>
<dbReference type="Gene3D" id="3.30.559.10">
    <property type="entry name" value="Chloramphenicol acetyltransferase-like domain"/>
    <property type="match status" value="2"/>
</dbReference>
<dbReference type="Pfam" id="PF02458">
    <property type="entry name" value="Transferase"/>
    <property type="match status" value="1"/>
</dbReference>
<dbReference type="GO" id="GO:0016740">
    <property type="term" value="F:transferase activity"/>
    <property type="evidence" value="ECO:0007669"/>
    <property type="project" value="UniProtKB-KW"/>
</dbReference>
<dbReference type="EMBL" id="JBJXBP010000003">
    <property type="protein sequence ID" value="KAL3840332.1"/>
    <property type="molecule type" value="Genomic_DNA"/>
</dbReference>
<keyword evidence="1" id="KW-0808">Transferase</keyword>
<dbReference type="PANTHER" id="PTHR31896">
    <property type="entry name" value="FAMILY REGULATORY PROTEIN, PUTATIVE (AFU_ORTHOLOGUE AFUA_3G14730)-RELATED"/>
    <property type="match status" value="1"/>
</dbReference>
<dbReference type="InterPro" id="IPR051283">
    <property type="entry name" value="Sec_Metabolite_Acyltrans"/>
</dbReference>
<gene>
    <name evidence="2" type="ORF">ACJIZ3_024923</name>
</gene>
<organism evidence="2 3">
    <name type="scientific">Penstemon smallii</name>
    <dbReference type="NCBI Taxonomy" id="265156"/>
    <lineage>
        <taxon>Eukaryota</taxon>
        <taxon>Viridiplantae</taxon>
        <taxon>Streptophyta</taxon>
        <taxon>Embryophyta</taxon>
        <taxon>Tracheophyta</taxon>
        <taxon>Spermatophyta</taxon>
        <taxon>Magnoliopsida</taxon>
        <taxon>eudicotyledons</taxon>
        <taxon>Gunneridae</taxon>
        <taxon>Pentapetalae</taxon>
        <taxon>asterids</taxon>
        <taxon>lamiids</taxon>
        <taxon>Lamiales</taxon>
        <taxon>Plantaginaceae</taxon>
        <taxon>Cheloneae</taxon>
        <taxon>Penstemon</taxon>
    </lineage>
</organism>
<dbReference type="AlphaFoldDB" id="A0ABD3TTB7"/>
<accession>A0ABD3TTB7</accession>
<evidence type="ECO:0000313" key="3">
    <source>
        <dbReference type="Proteomes" id="UP001634393"/>
    </source>
</evidence>
<sequence length="426" mass="47511">MSNNGAISRLDLTPWDLQFLLLDPIQKGLLFYEPEFEKSFVDHLKTSLSHTLNFFPPLVGRLGMKRNDDTNTSCYFVDCNNAGALFTHAIAPNVYVRDILDPTHIPKIVPSFFSLNGLLNIQGLSNPLLGVQVTELVDGFFIACTINHCVMDGTSFWHFFNSWSEISRGLDKISKYPVFERSFFNTNNLDKNTPFWVPHMELNLDTKFSSPQLLERVFQFSKENISKLKRRANSEAAGTFENKISSLQAVLAHIWRGVMRCRVVDPGQEVSCVLIIGARSRLPLPDTYFGNAIYFARVVTENGALMQNGLGWVGSELNKTVAKQTREEVIKVMEDSVKNPNILNKGGVLVKNSFLIGSSPLHNVYATDFGWGKPVAVRSGAGQKYDGKMTIFPATEHGGIDVEACLKPETLYALGNDAEFMVAVTL</sequence>
<evidence type="ECO:0008006" key="4">
    <source>
        <dbReference type="Google" id="ProtNLM"/>
    </source>
</evidence>
<dbReference type="Proteomes" id="UP001634393">
    <property type="component" value="Unassembled WGS sequence"/>
</dbReference>
<dbReference type="InterPro" id="IPR023213">
    <property type="entry name" value="CAT-like_dom_sf"/>
</dbReference>
<keyword evidence="3" id="KW-1185">Reference proteome</keyword>
<protein>
    <recommendedName>
        <fullName evidence="4">HXXXD-type acyl-transferase family protein</fullName>
    </recommendedName>
</protein>
<comment type="caution">
    <text evidence="2">The sequence shown here is derived from an EMBL/GenBank/DDBJ whole genome shotgun (WGS) entry which is preliminary data.</text>
</comment>
<evidence type="ECO:0000313" key="2">
    <source>
        <dbReference type="EMBL" id="KAL3840332.1"/>
    </source>
</evidence>
<name>A0ABD3TTB7_9LAMI</name>
<reference evidence="2 3" key="1">
    <citation type="submission" date="2024-12" db="EMBL/GenBank/DDBJ databases">
        <title>The unique morphological basis and parallel evolutionary history of personate flowers in Penstemon.</title>
        <authorList>
            <person name="Depatie T.H."/>
            <person name="Wessinger C.A."/>
        </authorList>
    </citation>
    <scope>NUCLEOTIDE SEQUENCE [LARGE SCALE GENOMIC DNA]</scope>
    <source>
        <strain evidence="2">WTNN_2</strain>
        <tissue evidence="2">Leaf</tissue>
    </source>
</reference>
<proteinExistence type="predicted"/>
<evidence type="ECO:0000256" key="1">
    <source>
        <dbReference type="ARBA" id="ARBA00022679"/>
    </source>
</evidence>